<dbReference type="Gene3D" id="3.90.1150.10">
    <property type="entry name" value="Aspartate Aminotransferase, domain 1"/>
    <property type="match status" value="1"/>
</dbReference>
<keyword evidence="4" id="KW-0032">Aminotransferase</keyword>
<dbReference type="Pfam" id="PF01041">
    <property type="entry name" value="DegT_DnrJ_EryC1"/>
    <property type="match status" value="1"/>
</dbReference>
<dbReference type="PIRSF" id="PIRSF000390">
    <property type="entry name" value="PLP_StrS"/>
    <property type="match status" value="1"/>
</dbReference>
<name>A0A2P2D9N0_9LEPT</name>
<feature type="active site" description="Proton acceptor" evidence="1">
    <location>
        <position position="215"/>
    </location>
</feature>
<dbReference type="OrthoDB" id="9810913at2"/>
<dbReference type="Gene3D" id="3.40.640.10">
    <property type="entry name" value="Type I PLP-dependent aspartate aminotransferase-like (Major domain)"/>
    <property type="match status" value="1"/>
</dbReference>
<comment type="caution">
    <text evidence="4">The sequence shown here is derived from an EMBL/GenBank/DDBJ whole genome shotgun (WGS) entry which is preliminary data.</text>
</comment>
<gene>
    <name evidence="4" type="primary">arnB</name>
    <name evidence="4" type="ORF">LPTSP2_06040</name>
</gene>
<dbReference type="GO" id="GO:0008483">
    <property type="term" value="F:transaminase activity"/>
    <property type="evidence" value="ECO:0007669"/>
    <property type="project" value="UniProtKB-KW"/>
</dbReference>
<dbReference type="SUPFAM" id="SSF53383">
    <property type="entry name" value="PLP-dependent transferases"/>
    <property type="match status" value="1"/>
</dbReference>
<protein>
    <submittedName>
        <fullName evidence="4">UDP-4-amino-4-deoxy-L-arabinose--oxoglutarate aminotransferase</fullName>
    </submittedName>
</protein>
<accession>A0A2P2D9N0</accession>
<dbReference type="CDD" id="cd00616">
    <property type="entry name" value="AHBA_syn"/>
    <property type="match status" value="1"/>
</dbReference>
<dbReference type="InterPro" id="IPR015421">
    <property type="entry name" value="PyrdxlP-dep_Trfase_major"/>
</dbReference>
<dbReference type="Proteomes" id="UP000245206">
    <property type="component" value="Unassembled WGS sequence"/>
</dbReference>
<evidence type="ECO:0000256" key="1">
    <source>
        <dbReference type="PIRSR" id="PIRSR000390-1"/>
    </source>
</evidence>
<dbReference type="EMBL" id="BFAZ01000003">
    <property type="protein sequence ID" value="GBF41332.1"/>
    <property type="molecule type" value="Genomic_DNA"/>
</dbReference>
<dbReference type="RefSeq" id="WP_108958551.1">
    <property type="nucleotide sequence ID" value="NZ_BFAZ01000003.1"/>
</dbReference>
<dbReference type="PANTHER" id="PTHR30244:SF30">
    <property type="entry name" value="BLR5990 PROTEIN"/>
    <property type="match status" value="1"/>
</dbReference>
<dbReference type="GO" id="GO:0030170">
    <property type="term" value="F:pyridoxal phosphate binding"/>
    <property type="evidence" value="ECO:0007669"/>
    <property type="project" value="TreeGrafter"/>
</dbReference>
<organism evidence="4 5">
    <name type="scientific">Leptospira ellinghausenii</name>
    <dbReference type="NCBI Taxonomy" id="1917822"/>
    <lineage>
        <taxon>Bacteria</taxon>
        <taxon>Pseudomonadati</taxon>
        <taxon>Spirochaetota</taxon>
        <taxon>Spirochaetia</taxon>
        <taxon>Leptospirales</taxon>
        <taxon>Leptospiraceae</taxon>
        <taxon>Leptospira</taxon>
    </lineage>
</organism>
<dbReference type="AlphaFoldDB" id="A0A2P2D9N0"/>
<dbReference type="InterPro" id="IPR000653">
    <property type="entry name" value="DegT/StrS_aminotransferase"/>
</dbReference>
<sequence length="384" mass="42874">MIKSFLDLVRDHYNSADDFIPLHAPVFRGNEIHYVTETIKSTFVSSVGAYVDQFEVMMKSITGAKYAVATVNGTAALHIALHSLGVSSGDEVITQALSFVATANAIRYTGADPVFLDVDLDSMSLSPEALLVFLESECEFEDQIVTNKRTGKRIKVIVPMHTFGNPGRIEEICKIAEMFRLDVVEDSAESLGSYVNGKHTGSFGRLGVFSFNGNKTVTCGGGGAVVTDDESLGKRLKHITTTAKVPHPWEYSHDELGFNYRMPNLNAALACAQLEQLDDFLREKRALSLKYIQFFENTKVIFKKEIENSVSNYWLNTIEFQSKSDRDKFLAETNGAKVMTRPSWNPLNTLPMYQNSFSDSLKNTYHIADRLVNIPSGVKWKESY</sequence>
<keyword evidence="5" id="KW-1185">Reference proteome</keyword>
<keyword evidence="2 3" id="KW-0663">Pyridoxal phosphate</keyword>
<evidence type="ECO:0000313" key="4">
    <source>
        <dbReference type="EMBL" id="GBF41332.1"/>
    </source>
</evidence>
<dbReference type="NCBIfam" id="TIGR04181">
    <property type="entry name" value="NHT_00031"/>
    <property type="match status" value="1"/>
</dbReference>
<dbReference type="InterPro" id="IPR026385">
    <property type="entry name" value="LegC-like"/>
</dbReference>
<dbReference type="PANTHER" id="PTHR30244">
    <property type="entry name" value="TRANSAMINASE"/>
    <property type="match status" value="1"/>
</dbReference>
<dbReference type="InterPro" id="IPR015424">
    <property type="entry name" value="PyrdxlP-dep_Trfase"/>
</dbReference>
<dbReference type="InterPro" id="IPR015422">
    <property type="entry name" value="PyrdxlP-dep_Trfase_small"/>
</dbReference>
<keyword evidence="4" id="KW-0808">Transferase</keyword>
<evidence type="ECO:0000256" key="3">
    <source>
        <dbReference type="RuleBase" id="RU004508"/>
    </source>
</evidence>
<proteinExistence type="inferred from homology"/>
<feature type="modified residue" description="N6-(pyridoxal phosphate)lysine" evidence="2">
    <location>
        <position position="215"/>
    </location>
</feature>
<evidence type="ECO:0000256" key="2">
    <source>
        <dbReference type="PIRSR" id="PIRSR000390-2"/>
    </source>
</evidence>
<dbReference type="GO" id="GO:0000271">
    <property type="term" value="P:polysaccharide biosynthetic process"/>
    <property type="evidence" value="ECO:0007669"/>
    <property type="project" value="TreeGrafter"/>
</dbReference>
<comment type="similarity">
    <text evidence="3">Belongs to the DegT/DnrJ/EryC1 family.</text>
</comment>
<reference evidence="5" key="1">
    <citation type="journal article" date="2019" name="Microbiol. Immunol.">
        <title>Molecular and phenotypic characterization of Leptospira johnsonii sp. nov., Leptospira ellinghausenii sp. nov. and Leptospira ryugenii sp. nov. isolated from soil and water in Japan.</title>
        <authorList>
            <person name="Masuzawa T."/>
            <person name="Saito M."/>
            <person name="Nakao R."/>
            <person name="Nikaido Y."/>
            <person name="Matsumoto M."/>
            <person name="Ogawa M."/>
            <person name="Yokoyama M."/>
            <person name="Hidaka Y."/>
            <person name="Tomita J."/>
            <person name="Sakakibara K."/>
            <person name="Suzuki K."/>
            <person name="Yasuda S."/>
            <person name="Sato H."/>
            <person name="Yamaguchi M."/>
            <person name="Yoshida S.I."/>
            <person name="Koizumi N."/>
            <person name="Kawamura Y."/>
        </authorList>
    </citation>
    <scope>NUCLEOTIDE SEQUENCE [LARGE SCALE GENOMIC DNA]</scope>
    <source>
        <strain evidence="5">E18</strain>
    </source>
</reference>
<evidence type="ECO:0000313" key="5">
    <source>
        <dbReference type="Proteomes" id="UP000245206"/>
    </source>
</evidence>